<dbReference type="RefSeq" id="WP_143375004.1">
    <property type="nucleotide sequence ID" value="NZ_VJVZ01000015.1"/>
</dbReference>
<dbReference type="InterPro" id="IPR008969">
    <property type="entry name" value="CarboxyPept-like_regulatory"/>
</dbReference>
<keyword evidence="2" id="KW-1185">Reference proteome</keyword>
<evidence type="ECO:0000313" key="2">
    <source>
        <dbReference type="Proteomes" id="UP000320643"/>
    </source>
</evidence>
<evidence type="ECO:0008006" key="3">
    <source>
        <dbReference type="Google" id="ProtNLM"/>
    </source>
</evidence>
<protein>
    <recommendedName>
        <fullName evidence="3">CarboxypepD_reg-like domain-containing protein</fullName>
    </recommendedName>
</protein>
<reference evidence="1 2" key="1">
    <citation type="submission" date="2019-07" db="EMBL/GenBank/DDBJ databases">
        <title>Flavobacterium sp. nov., isolated from glacier ice.</title>
        <authorList>
            <person name="Liu Q."/>
            <person name="Xin Y.-H."/>
        </authorList>
    </citation>
    <scope>NUCLEOTIDE SEQUENCE [LARGE SCALE GENOMIC DNA]</scope>
    <source>
        <strain evidence="1 2">ZT4R6</strain>
    </source>
</reference>
<dbReference type="EMBL" id="VJVZ01000015">
    <property type="protein sequence ID" value="TRW22037.1"/>
    <property type="molecule type" value="Genomic_DNA"/>
</dbReference>
<evidence type="ECO:0000313" key="1">
    <source>
        <dbReference type="EMBL" id="TRW22037.1"/>
    </source>
</evidence>
<sequence length="246" mass="27588">MKTKLLYLLLLLPVLLLAQQRELLSGRVISDTIKAEYVSVANLSAKTSVVTDDSGRFAIHVRVGDTLEVTGIAFKKETVQVKQHDIKEKLVVIRLMGNITMLDEVIISGLTGNLERDSKNAKIVETEQAKFDVHQINKDLYINSIAGNGRGMDFLAIGRMVTGPPKRKTPPAQTFITNKVFADAVRELYSDAYFVETLKIKKENIPEFLNYCDQGEAVRVLLNPRNEFKLVAYLSDKSVEYLKNGQ</sequence>
<organism evidence="1 2">
    <name type="scientific">Flavobacterium zepuense</name>
    <dbReference type="NCBI Taxonomy" id="2593302"/>
    <lineage>
        <taxon>Bacteria</taxon>
        <taxon>Pseudomonadati</taxon>
        <taxon>Bacteroidota</taxon>
        <taxon>Flavobacteriia</taxon>
        <taxon>Flavobacteriales</taxon>
        <taxon>Flavobacteriaceae</taxon>
        <taxon>Flavobacterium</taxon>
    </lineage>
</organism>
<name>A0A552UV12_9FLAO</name>
<gene>
    <name evidence="1" type="ORF">FMM05_18975</name>
</gene>
<dbReference type="OrthoDB" id="1431099at2"/>
<dbReference type="SUPFAM" id="SSF49464">
    <property type="entry name" value="Carboxypeptidase regulatory domain-like"/>
    <property type="match status" value="1"/>
</dbReference>
<dbReference type="AlphaFoldDB" id="A0A552UV12"/>
<proteinExistence type="predicted"/>
<comment type="caution">
    <text evidence="1">The sequence shown here is derived from an EMBL/GenBank/DDBJ whole genome shotgun (WGS) entry which is preliminary data.</text>
</comment>
<dbReference type="Proteomes" id="UP000320643">
    <property type="component" value="Unassembled WGS sequence"/>
</dbReference>
<accession>A0A552UV12</accession>